<organism evidence="3 4">
    <name type="scientific">Inquilinus limosus</name>
    <dbReference type="NCBI Taxonomy" id="171674"/>
    <lineage>
        <taxon>Bacteria</taxon>
        <taxon>Pseudomonadati</taxon>
        <taxon>Pseudomonadota</taxon>
        <taxon>Alphaproteobacteria</taxon>
        <taxon>Rhodospirillales</taxon>
        <taxon>Rhodospirillaceae</taxon>
        <taxon>Inquilinus</taxon>
    </lineage>
</organism>
<accession>A0A952FP81</accession>
<evidence type="ECO:0000313" key="3">
    <source>
        <dbReference type="EMBL" id="MBW8725866.1"/>
    </source>
</evidence>
<sequence>MDKSFFVYIMASRKDGVLYTGFTSNLPKRAWEHRNKVVPGFTARYGVGRLVWAERHDDAEAAIRREKQIKKWRRAWKVELIEKDNPAWADLSDSLNE</sequence>
<dbReference type="Gene3D" id="3.40.1440.10">
    <property type="entry name" value="GIY-YIG endonuclease"/>
    <property type="match status" value="1"/>
</dbReference>
<dbReference type="AlphaFoldDB" id="A0A952FP81"/>
<dbReference type="Proteomes" id="UP000700706">
    <property type="component" value="Unassembled WGS sequence"/>
</dbReference>
<gene>
    <name evidence="3" type="ORF">JF625_12020</name>
</gene>
<comment type="caution">
    <text evidence="3">The sequence shown here is derived from an EMBL/GenBank/DDBJ whole genome shotgun (WGS) entry which is preliminary data.</text>
</comment>
<name>A0A952FP81_9PROT</name>
<dbReference type="EMBL" id="JAEKLZ010000188">
    <property type="protein sequence ID" value="MBW8725866.1"/>
    <property type="molecule type" value="Genomic_DNA"/>
</dbReference>
<dbReference type="PANTHER" id="PTHR34477">
    <property type="entry name" value="UPF0213 PROTEIN YHBQ"/>
    <property type="match status" value="1"/>
</dbReference>
<dbReference type="InterPro" id="IPR050190">
    <property type="entry name" value="UPF0213_domain"/>
</dbReference>
<dbReference type="PANTHER" id="PTHR34477:SF5">
    <property type="entry name" value="BSL5627 PROTEIN"/>
    <property type="match status" value="1"/>
</dbReference>
<dbReference type="PROSITE" id="PS50164">
    <property type="entry name" value="GIY_YIG"/>
    <property type="match status" value="1"/>
</dbReference>
<dbReference type="InterPro" id="IPR000305">
    <property type="entry name" value="GIY-YIG_endonuc"/>
</dbReference>
<proteinExistence type="inferred from homology"/>
<evidence type="ECO:0000313" key="4">
    <source>
        <dbReference type="Proteomes" id="UP000700706"/>
    </source>
</evidence>
<feature type="domain" description="GIY-YIG" evidence="2">
    <location>
        <begin position="3"/>
        <end position="79"/>
    </location>
</feature>
<evidence type="ECO:0000259" key="2">
    <source>
        <dbReference type="PROSITE" id="PS50164"/>
    </source>
</evidence>
<dbReference type="SUPFAM" id="SSF82771">
    <property type="entry name" value="GIY-YIG endonuclease"/>
    <property type="match status" value="1"/>
</dbReference>
<reference evidence="3" key="1">
    <citation type="submission" date="2020-06" db="EMBL/GenBank/DDBJ databases">
        <title>Stable isotope informed genome-resolved metagenomics uncovers potential trophic interactions in rhizosphere soil.</title>
        <authorList>
            <person name="Starr E.P."/>
            <person name="Shi S."/>
            <person name="Blazewicz S.J."/>
            <person name="Koch B.J."/>
            <person name="Probst A.J."/>
            <person name="Hungate B.A."/>
            <person name="Pett-Ridge J."/>
            <person name="Firestone M.K."/>
            <person name="Banfield J.F."/>
        </authorList>
    </citation>
    <scope>NUCLEOTIDE SEQUENCE</scope>
    <source>
        <strain evidence="3">YM_69_17</strain>
    </source>
</reference>
<dbReference type="CDD" id="cd10448">
    <property type="entry name" value="GIY-YIG_unchar_3"/>
    <property type="match status" value="1"/>
</dbReference>
<protein>
    <submittedName>
        <fullName evidence="3">GIY-YIG nuclease family protein</fullName>
    </submittedName>
</protein>
<dbReference type="InterPro" id="IPR035901">
    <property type="entry name" value="GIY-YIG_endonuc_sf"/>
</dbReference>
<evidence type="ECO:0000256" key="1">
    <source>
        <dbReference type="ARBA" id="ARBA00007435"/>
    </source>
</evidence>
<comment type="similarity">
    <text evidence="1">Belongs to the UPF0213 family.</text>
</comment>
<dbReference type="Pfam" id="PF01541">
    <property type="entry name" value="GIY-YIG"/>
    <property type="match status" value="1"/>
</dbReference>